<dbReference type="AlphaFoldDB" id="A0A4Y9ENG5"/>
<gene>
    <name evidence="2" type="ORF">EUV02_10485</name>
</gene>
<protein>
    <submittedName>
        <fullName evidence="2">Uncharacterized protein</fullName>
    </submittedName>
</protein>
<evidence type="ECO:0000313" key="3">
    <source>
        <dbReference type="Proteomes" id="UP000297737"/>
    </source>
</evidence>
<dbReference type="OrthoDB" id="7467144at2"/>
<organism evidence="2 3">
    <name type="scientific">Glacieibacterium arshaanense</name>
    <dbReference type="NCBI Taxonomy" id="2511025"/>
    <lineage>
        <taxon>Bacteria</taxon>
        <taxon>Pseudomonadati</taxon>
        <taxon>Pseudomonadota</taxon>
        <taxon>Alphaproteobacteria</taxon>
        <taxon>Sphingomonadales</taxon>
        <taxon>Sphingosinicellaceae</taxon>
        <taxon>Glacieibacterium</taxon>
    </lineage>
</organism>
<reference evidence="2 3" key="1">
    <citation type="submission" date="2019-02" db="EMBL/GenBank/DDBJ databases">
        <title>Polymorphobacter sp. isolated from the lake at the Tibet of China.</title>
        <authorList>
            <person name="Li A."/>
        </authorList>
    </citation>
    <scope>NUCLEOTIDE SEQUENCE [LARGE SCALE GENOMIC DNA]</scope>
    <source>
        <strain evidence="2 3">DJ1R-1</strain>
    </source>
</reference>
<dbReference type="Proteomes" id="UP000297737">
    <property type="component" value="Unassembled WGS sequence"/>
</dbReference>
<keyword evidence="3" id="KW-1185">Reference proteome</keyword>
<name>A0A4Y9ENG5_9SPHN</name>
<dbReference type="RefSeq" id="WP_135246169.1">
    <property type="nucleotide sequence ID" value="NZ_SIHO01000002.1"/>
</dbReference>
<accession>A0A4Y9ENG5</accession>
<feature type="signal peptide" evidence="1">
    <location>
        <begin position="1"/>
        <end position="24"/>
    </location>
</feature>
<evidence type="ECO:0000256" key="1">
    <source>
        <dbReference type="SAM" id="SignalP"/>
    </source>
</evidence>
<comment type="caution">
    <text evidence="2">The sequence shown here is derived from an EMBL/GenBank/DDBJ whole genome shotgun (WGS) entry which is preliminary data.</text>
</comment>
<dbReference type="EMBL" id="SIHO01000002">
    <property type="protein sequence ID" value="TFU03577.1"/>
    <property type="molecule type" value="Genomic_DNA"/>
</dbReference>
<evidence type="ECO:0000313" key="2">
    <source>
        <dbReference type="EMBL" id="TFU03577.1"/>
    </source>
</evidence>
<sequence length="217" mass="22924">MKTSGVLMATAALTALLMSGAGAAATKNSKPTATKPKPVAAAAAPAADPVVATKRGPSAPQAVKLRQTTAAEAEANAVWNIRAALNIAALQCQFLPFLATVKTYNDILRHHSEELNQARLTMLDHFKRYDGAKAQTSFDQYTTKTYNSFSTIDAQIPFCEEAGIVGREILSLPKGGFGKAALRLNPEIRASLEPGVGLPKSLIIVDIAPRPLPEFGA</sequence>
<proteinExistence type="predicted"/>
<feature type="chain" id="PRO_5021451693" evidence="1">
    <location>
        <begin position="25"/>
        <end position="217"/>
    </location>
</feature>
<keyword evidence="1" id="KW-0732">Signal</keyword>